<reference evidence="3" key="3">
    <citation type="submission" date="2016-03" db="UniProtKB">
        <authorList>
            <consortium name="EnsemblProtists"/>
        </authorList>
    </citation>
    <scope>IDENTIFICATION</scope>
</reference>
<organism evidence="2">
    <name type="scientific">Guillardia theta (strain CCMP2712)</name>
    <name type="common">Cryptophyte</name>
    <dbReference type="NCBI Taxonomy" id="905079"/>
    <lineage>
        <taxon>Eukaryota</taxon>
        <taxon>Cryptophyceae</taxon>
        <taxon>Pyrenomonadales</taxon>
        <taxon>Geminigeraceae</taxon>
        <taxon>Guillardia</taxon>
    </lineage>
</organism>
<dbReference type="PaxDb" id="55529-EKX43247"/>
<evidence type="ECO:0000313" key="4">
    <source>
        <dbReference type="Proteomes" id="UP000011087"/>
    </source>
</evidence>
<feature type="region of interest" description="Disordered" evidence="1">
    <location>
        <begin position="214"/>
        <end position="269"/>
    </location>
</feature>
<sequence>MVNSANQVDQEQMNDARQHPDDPNFMPMYNNSKHRFSSSEIADLWQEFREFDEHKSFGLCFEQLQNLMVARARTVFPHSPSVSSATLSEDSEERCAVGEVNPYLQSPVDMGKHAAERMWDRMIEINPGKKKMSFAEFLEWNERYSDTNLLSTSPASTISSASPVRLIQKDEQANEEDLRQLFENSRRKSFPGFAGIMRKKRQGKRSANIEDLKTLPRVNPPPSPTRLLARGRSGRNSATSSMWGGDAVSSSVTTEQAEPAGLKHSISEPTERERFRALTVDVGKNGAQVERDNVTIDRPYTRSLDSIPKELTREGEVQGCNRSKHVLTRKLFRFLWKAQYEHTILSYAGPELSVEIFLSKCEEVEWGRRPELT</sequence>
<dbReference type="EMBL" id="JH993011">
    <property type="protein sequence ID" value="EKX43247.1"/>
    <property type="molecule type" value="Genomic_DNA"/>
</dbReference>
<feature type="compositionally biased region" description="Polar residues" evidence="1">
    <location>
        <begin position="234"/>
        <end position="256"/>
    </location>
</feature>
<gene>
    <name evidence="2" type="ORF">GUITHDRAFT_110663</name>
</gene>
<reference evidence="2 4" key="1">
    <citation type="journal article" date="2012" name="Nature">
        <title>Algal genomes reveal evolutionary mosaicism and the fate of nucleomorphs.</title>
        <authorList>
            <consortium name="DOE Joint Genome Institute"/>
            <person name="Curtis B.A."/>
            <person name="Tanifuji G."/>
            <person name="Burki F."/>
            <person name="Gruber A."/>
            <person name="Irimia M."/>
            <person name="Maruyama S."/>
            <person name="Arias M.C."/>
            <person name="Ball S.G."/>
            <person name="Gile G.H."/>
            <person name="Hirakawa Y."/>
            <person name="Hopkins J.F."/>
            <person name="Kuo A."/>
            <person name="Rensing S.A."/>
            <person name="Schmutz J."/>
            <person name="Symeonidi A."/>
            <person name="Elias M."/>
            <person name="Eveleigh R.J."/>
            <person name="Herman E.K."/>
            <person name="Klute M.J."/>
            <person name="Nakayama T."/>
            <person name="Obornik M."/>
            <person name="Reyes-Prieto A."/>
            <person name="Armbrust E.V."/>
            <person name="Aves S.J."/>
            <person name="Beiko R.G."/>
            <person name="Coutinho P."/>
            <person name="Dacks J.B."/>
            <person name="Durnford D.G."/>
            <person name="Fast N.M."/>
            <person name="Green B.R."/>
            <person name="Grisdale C.J."/>
            <person name="Hempel F."/>
            <person name="Henrissat B."/>
            <person name="Hoppner M.P."/>
            <person name="Ishida K."/>
            <person name="Kim E."/>
            <person name="Koreny L."/>
            <person name="Kroth P.G."/>
            <person name="Liu Y."/>
            <person name="Malik S.B."/>
            <person name="Maier U.G."/>
            <person name="McRose D."/>
            <person name="Mock T."/>
            <person name="Neilson J.A."/>
            <person name="Onodera N.T."/>
            <person name="Poole A.M."/>
            <person name="Pritham E.J."/>
            <person name="Richards T.A."/>
            <person name="Rocap G."/>
            <person name="Roy S.W."/>
            <person name="Sarai C."/>
            <person name="Schaack S."/>
            <person name="Shirato S."/>
            <person name="Slamovits C.H."/>
            <person name="Spencer D.F."/>
            <person name="Suzuki S."/>
            <person name="Worden A.Z."/>
            <person name="Zauner S."/>
            <person name="Barry K."/>
            <person name="Bell C."/>
            <person name="Bharti A.K."/>
            <person name="Crow J.A."/>
            <person name="Grimwood J."/>
            <person name="Kramer R."/>
            <person name="Lindquist E."/>
            <person name="Lucas S."/>
            <person name="Salamov A."/>
            <person name="McFadden G.I."/>
            <person name="Lane C.E."/>
            <person name="Keeling P.J."/>
            <person name="Gray M.W."/>
            <person name="Grigoriev I.V."/>
            <person name="Archibald J.M."/>
        </authorList>
    </citation>
    <scope>NUCLEOTIDE SEQUENCE</scope>
    <source>
        <strain evidence="2 4">CCMP2712</strain>
    </source>
</reference>
<reference evidence="4" key="2">
    <citation type="submission" date="2012-11" db="EMBL/GenBank/DDBJ databases">
        <authorList>
            <person name="Kuo A."/>
            <person name="Curtis B.A."/>
            <person name="Tanifuji G."/>
            <person name="Burki F."/>
            <person name="Gruber A."/>
            <person name="Irimia M."/>
            <person name="Maruyama S."/>
            <person name="Arias M.C."/>
            <person name="Ball S.G."/>
            <person name="Gile G.H."/>
            <person name="Hirakawa Y."/>
            <person name="Hopkins J.F."/>
            <person name="Rensing S.A."/>
            <person name="Schmutz J."/>
            <person name="Symeonidi A."/>
            <person name="Elias M."/>
            <person name="Eveleigh R.J."/>
            <person name="Herman E.K."/>
            <person name="Klute M.J."/>
            <person name="Nakayama T."/>
            <person name="Obornik M."/>
            <person name="Reyes-Prieto A."/>
            <person name="Armbrust E.V."/>
            <person name="Aves S.J."/>
            <person name="Beiko R.G."/>
            <person name="Coutinho P."/>
            <person name="Dacks J.B."/>
            <person name="Durnford D.G."/>
            <person name="Fast N.M."/>
            <person name="Green B.R."/>
            <person name="Grisdale C."/>
            <person name="Hempe F."/>
            <person name="Henrissat B."/>
            <person name="Hoppner M.P."/>
            <person name="Ishida K.-I."/>
            <person name="Kim E."/>
            <person name="Koreny L."/>
            <person name="Kroth P.G."/>
            <person name="Liu Y."/>
            <person name="Malik S.-B."/>
            <person name="Maier U.G."/>
            <person name="McRose D."/>
            <person name="Mock T."/>
            <person name="Neilson J.A."/>
            <person name="Onodera N.T."/>
            <person name="Poole A.M."/>
            <person name="Pritham E.J."/>
            <person name="Richards T.A."/>
            <person name="Rocap G."/>
            <person name="Roy S.W."/>
            <person name="Sarai C."/>
            <person name="Schaack S."/>
            <person name="Shirato S."/>
            <person name="Slamovits C.H."/>
            <person name="Spencer D.F."/>
            <person name="Suzuki S."/>
            <person name="Worden A.Z."/>
            <person name="Zauner S."/>
            <person name="Barry K."/>
            <person name="Bell C."/>
            <person name="Bharti A.K."/>
            <person name="Crow J.A."/>
            <person name="Grimwood J."/>
            <person name="Kramer R."/>
            <person name="Lindquist E."/>
            <person name="Lucas S."/>
            <person name="Salamov A."/>
            <person name="McFadden G.I."/>
            <person name="Lane C.E."/>
            <person name="Keeling P.J."/>
            <person name="Gray M.W."/>
            <person name="Grigoriev I.V."/>
            <person name="Archibald J.M."/>
        </authorList>
    </citation>
    <scope>NUCLEOTIDE SEQUENCE</scope>
    <source>
        <strain evidence="4">CCMP2712</strain>
    </source>
</reference>
<protein>
    <submittedName>
        <fullName evidence="2 3">Uncharacterized protein</fullName>
    </submittedName>
</protein>
<proteinExistence type="predicted"/>
<dbReference type="GeneID" id="17299906"/>
<evidence type="ECO:0000313" key="3">
    <source>
        <dbReference type="EnsemblProtists" id="EKX43247"/>
    </source>
</evidence>
<accession>L1J4J7</accession>
<name>L1J4J7_GUITC</name>
<feature type="compositionally biased region" description="Polar residues" evidence="1">
    <location>
        <begin position="1"/>
        <end position="13"/>
    </location>
</feature>
<dbReference type="AlphaFoldDB" id="L1J4J7"/>
<dbReference type="HOGENOM" id="CLU_742818_0_0_1"/>
<dbReference type="RefSeq" id="XP_005830227.1">
    <property type="nucleotide sequence ID" value="XM_005830170.1"/>
</dbReference>
<evidence type="ECO:0000313" key="2">
    <source>
        <dbReference type="EMBL" id="EKX43247.1"/>
    </source>
</evidence>
<dbReference type="KEGG" id="gtt:GUITHDRAFT_110663"/>
<keyword evidence="4" id="KW-1185">Reference proteome</keyword>
<evidence type="ECO:0000256" key="1">
    <source>
        <dbReference type="SAM" id="MobiDB-lite"/>
    </source>
</evidence>
<dbReference type="EnsemblProtists" id="EKX43247">
    <property type="protein sequence ID" value="EKX43247"/>
    <property type="gene ID" value="GUITHDRAFT_110663"/>
</dbReference>
<feature type="region of interest" description="Disordered" evidence="1">
    <location>
        <begin position="1"/>
        <end position="29"/>
    </location>
</feature>
<dbReference type="Proteomes" id="UP000011087">
    <property type="component" value="Unassembled WGS sequence"/>
</dbReference>